<comment type="caution">
    <text evidence="1">The sequence shown here is derived from an EMBL/GenBank/DDBJ whole genome shotgun (WGS) entry which is preliminary data.</text>
</comment>
<dbReference type="EMBL" id="QJSX01000014">
    <property type="protein sequence ID" value="PYE51819.1"/>
    <property type="molecule type" value="Genomic_DNA"/>
</dbReference>
<protein>
    <submittedName>
        <fullName evidence="1">Uncharacterized protein</fullName>
    </submittedName>
</protein>
<evidence type="ECO:0000313" key="1">
    <source>
        <dbReference type="EMBL" id="PYE51819.1"/>
    </source>
</evidence>
<dbReference type="RefSeq" id="WP_110887851.1">
    <property type="nucleotide sequence ID" value="NZ_QJSX01000014.1"/>
</dbReference>
<organism evidence="1 2">
    <name type="scientific">Deinococcus yavapaiensis KR-236</name>
    <dbReference type="NCBI Taxonomy" id="694435"/>
    <lineage>
        <taxon>Bacteria</taxon>
        <taxon>Thermotogati</taxon>
        <taxon>Deinococcota</taxon>
        <taxon>Deinococci</taxon>
        <taxon>Deinococcales</taxon>
        <taxon>Deinococcaceae</taxon>
        <taxon>Deinococcus</taxon>
    </lineage>
</organism>
<reference evidence="1 2" key="1">
    <citation type="submission" date="2018-06" db="EMBL/GenBank/DDBJ databases">
        <title>Genomic Encyclopedia of Type Strains, Phase IV (KMG-IV): sequencing the most valuable type-strain genomes for metagenomic binning, comparative biology and taxonomic classification.</title>
        <authorList>
            <person name="Goeker M."/>
        </authorList>
    </citation>
    <scope>NUCLEOTIDE SEQUENCE [LARGE SCALE GENOMIC DNA]</scope>
    <source>
        <strain evidence="1 2">DSM 18048</strain>
    </source>
</reference>
<dbReference type="AlphaFoldDB" id="A0A318SEQ9"/>
<gene>
    <name evidence="1" type="ORF">DES52_11419</name>
</gene>
<evidence type="ECO:0000313" key="2">
    <source>
        <dbReference type="Proteomes" id="UP000248326"/>
    </source>
</evidence>
<dbReference type="Proteomes" id="UP000248326">
    <property type="component" value="Unassembled WGS sequence"/>
</dbReference>
<keyword evidence="2" id="KW-1185">Reference proteome</keyword>
<proteinExistence type="predicted"/>
<name>A0A318SEQ9_9DEIO</name>
<sequence length="80" mass="8748">MVTLIFTRKHTSEELGALNSHADFVSELDQADWTFNTTRNLRGVEVSTITITRAGTDGFDSTRLALTRLAATLGLHVTLA</sequence>
<accession>A0A318SEQ9</accession>